<feature type="domain" description="Protein kinase" evidence="7">
    <location>
        <begin position="10"/>
        <end position="63"/>
    </location>
</feature>
<evidence type="ECO:0000256" key="6">
    <source>
        <dbReference type="PROSITE-ProRule" id="PRU10141"/>
    </source>
</evidence>
<dbReference type="Gene3D" id="3.30.200.20">
    <property type="entry name" value="Phosphorylase Kinase, domain 1"/>
    <property type="match status" value="1"/>
</dbReference>
<evidence type="ECO:0000259" key="7">
    <source>
        <dbReference type="PROSITE" id="PS50011"/>
    </source>
</evidence>
<accession>A0AAY5F4D0</accession>
<dbReference type="GO" id="GO:0005634">
    <property type="term" value="C:nucleus"/>
    <property type="evidence" value="ECO:0007669"/>
    <property type="project" value="TreeGrafter"/>
</dbReference>
<dbReference type="AlphaFoldDB" id="A0AAY5F4D0"/>
<evidence type="ECO:0000256" key="5">
    <source>
        <dbReference type="ARBA" id="ARBA00022840"/>
    </source>
</evidence>
<reference evidence="8" key="3">
    <citation type="submission" date="2025-09" db="UniProtKB">
        <authorList>
            <consortium name="Ensembl"/>
        </authorList>
    </citation>
    <scope>IDENTIFICATION</scope>
</reference>
<sequence length="63" mass="7133">MSLPVWARSYEVLHYLGCGSFGQVAKCSKKDTNEMVAIKILKNHPFFARQGQIEGQSHRLRLG</sequence>
<organism evidence="8 9">
    <name type="scientific">Electrophorus electricus</name>
    <name type="common">Electric eel</name>
    <name type="synonym">Gymnotus electricus</name>
    <dbReference type="NCBI Taxonomy" id="8005"/>
    <lineage>
        <taxon>Eukaryota</taxon>
        <taxon>Metazoa</taxon>
        <taxon>Chordata</taxon>
        <taxon>Craniata</taxon>
        <taxon>Vertebrata</taxon>
        <taxon>Euteleostomi</taxon>
        <taxon>Actinopterygii</taxon>
        <taxon>Neopterygii</taxon>
        <taxon>Teleostei</taxon>
        <taxon>Ostariophysi</taxon>
        <taxon>Gymnotiformes</taxon>
        <taxon>Gymnotoidei</taxon>
        <taxon>Gymnotidae</taxon>
        <taxon>Electrophorus</taxon>
    </lineage>
</organism>
<feature type="binding site" evidence="6">
    <location>
        <position position="39"/>
    </location>
    <ligand>
        <name>ATP</name>
        <dbReference type="ChEBI" id="CHEBI:30616"/>
    </ligand>
</feature>
<keyword evidence="9" id="KW-1185">Reference proteome</keyword>
<keyword evidence="1" id="KW-0723">Serine/threonine-protein kinase</keyword>
<dbReference type="GeneTree" id="ENSGT01130000280716"/>
<dbReference type="SUPFAM" id="SSF56112">
    <property type="entry name" value="Protein kinase-like (PK-like)"/>
    <property type="match status" value="1"/>
</dbReference>
<evidence type="ECO:0000313" key="9">
    <source>
        <dbReference type="Proteomes" id="UP000314983"/>
    </source>
</evidence>
<evidence type="ECO:0000313" key="8">
    <source>
        <dbReference type="Ensembl" id="ENSEEEP00000063913.1"/>
    </source>
</evidence>
<evidence type="ECO:0000256" key="4">
    <source>
        <dbReference type="ARBA" id="ARBA00022777"/>
    </source>
</evidence>
<dbReference type="GO" id="GO:0005524">
    <property type="term" value="F:ATP binding"/>
    <property type="evidence" value="ECO:0007669"/>
    <property type="project" value="UniProtKB-UniRule"/>
</dbReference>
<dbReference type="GO" id="GO:0004674">
    <property type="term" value="F:protein serine/threonine kinase activity"/>
    <property type="evidence" value="ECO:0007669"/>
    <property type="project" value="UniProtKB-KW"/>
</dbReference>
<dbReference type="PANTHER" id="PTHR24058">
    <property type="entry name" value="DUAL SPECIFICITY PROTEIN KINASE"/>
    <property type="match status" value="1"/>
</dbReference>
<keyword evidence="2" id="KW-0808">Transferase</keyword>
<keyword evidence="4" id="KW-0418">Kinase</keyword>
<name>A0AAY5F4D0_ELEEL</name>
<dbReference type="PANTHER" id="PTHR24058:SF17">
    <property type="entry name" value="HOMEODOMAIN INTERACTING PROTEIN KINASE, ISOFORM D"/>
    <property type="match status" value="1"/>
</dbReference>
<dbReference type="Ensembl" id="ENSEEET00000053762.1">
    <property type="protein sequence ID" value="ENSEEEP00000063913.1"/>
    <property type="gene ID" value="ENSEEEG00000025662.1"/>
</dbReference>
<evidence type="ECO:0000256" key="3">
    <source>
        <dbReference type="ARBA" id="ARBA00022741"/>
    </source>
</evidence>
<dbReference type="GO" id="GO:0004713">
    <property type="term" value="F:protein tyrosine kinase activity"/>
    <property type="evidence" value="ECO:0007669"/>
    <property type="project" value="TreeGrafter"/>
</dbReference>
<protein>
    <recommendedName>
        <fullName evidence="7">Protein kinase domain-containing protein</fullName>
    </recommendedName>
</protein>
<keyword evidence="5 6" id="KW-0067">ATP-binding</keyword>
<evidence type="ECO:0000256" key="2">
    <source>
        <dbReference type="ARBA" id="ARBA00022679"/>
    </source>
</evidence>
<dbReference type="PROSITE" id="PS50011">
    <property type="entry name" value="PROTEIN_KINASE_DOM"/>
    <property type="match status" value="1"/>
</dbReference>
<proteinExistence type="predicted"/>
<dbReference type="InterPro" id="IPR011009">
    <property type="entry name" value="Kinase-like_dom_sf"/>
</dbReference>
<reference evidence="8 9" key="1">
    <citation type="submission" date="2020-05" db="EMBL/GenBank/DDBJ databases">
        <title>Electrophorus electricus (electric eel) genome, fEleEle1, primary haplotype.</title>
        <authorList>
            <person name="Myers G."/>
            <person name="Meyer A."/>
            <person name="Fedrigo O."/>
            <person name="Formenti G."/>
            <person name="Rhie A."/>
            <person name="Tracey A."/>
            <person name="Sims Y."/>
            <person name="Jarvis E.D."/>
        </authorList>
    </citation>
    <scope>NUCLEOTIDE SEQUENCE [LARGE SCALE GENOMIC DNA]</scope>
</reference>
<dbReference type="InterPro" id="IPR017441">
    <property type="entry name" value="Protein_kinase_ATP_BS"/>
</dbReference>
<evidence type="ECO:0000256" key="1">
    <source>
        <dbReference type="ARBA" id="ARBA00022527"/>
    </source>
</evidence>
<dbReference type="GO" id="GO:0005737">
    <property type="term" value="C:cytoplasm"/>
    <property type="evidence" value="ECO:0007669"/>
    <property type="project" value="TreeGrafter"/>
</dbReference>
<dbReference type="InterPro" id="IPR000719">
    <property type="entry name" value="Prot_kinase_dom"/>
</dbReference>
<dbReference type="Proteomes" id="UP000314983">
    <property type="component" value="Chromosome 25"/>
</dbReference>
<reference evidence="8" key="2">
    <citation type="submission" date="2025-08" db="UniProtKB">
        <authorList>
            <consortium name="Ensembl"/>
        </authorList>
    </citation>
    <scope>IDENTIFICATION</scope>
</reference>
<dbReference type="InterPro" id="IPR050494">
    <property type="entry name" value="Ser_Thr_dual-spec_kinase"/>
</dbReference>
<dbReference type="PROSITE" id="PS00107">
    <property type="entry name" value="PROTEIN_KINASE_ATP"/>
    <property type="match status" value="1"/>
</dbReference>
<keyword evidence="3 6" id="KW-0547">Nucleotide-binding</keyword>